<sequence length="121" mass="13151">MKRPFPPIAIGSVLLLASLPTFAEQVIINSIIGRQYAEVRKVENDSWVPLSTIEGLHLPLPATSENGEIRFTVAGTDYAIARSTVELQDEVLLERGCQRVATAMRTDSRSAAIRGAGELCN</sequence>
<dbReference type="EMBL" id="CP098828">
    <property type="protein sequence ID" value="XBO76101.1"/>
    <property type="molecule type" value="Genomic_DNA"/>
</dbReference>
<keyword evidence="1" id="KW-0732">Signal</keyword>
<dbReference type="RefSeq" id="WP_222515546.1">
    <property type="nucleotide sequence ID" value="NZ_CP098828.1"/>
</dbReference>
<feature type="chain" id="PRO_5043616357" evidence="1">
    <location>
        <begin position="24"/>
        <end position="121"/>
    </location>
</feature>
<dbReference type="AlphaFoldDB" id="A0AAU7KWV0"/>
<reference evidence="2" key="1">
    <citation type="submission" date="2022-06" db="EMBL/GenBank/DDBJ databases">
        <title>A novel DMS-producing enzyme.</title>
        <authorList>
            <person name="Zhang Y."/>
        </authorList>
    </citation>
    <scope>NUCLEOTIDE SEQUENCE</scope>
    <source>
        <strain evidence="2">H10-59</strain>
    </source>
</reference>
<protein>
    <submittedName>
        <fullName evidence="2">Uncharacterized protein</fullName>
    </submittedName>
</protein>
<accession>A0AAU7KWV0</accession>
<evidence type="ECO:0000313" key="2">
    <source>
        <dbReference type="EMBL" id="XBO76101.1"/>
    </source>
</evidence>
<proteinExistence type="predicted"/>
<name>A0AAU7KWV0_9GAMM</name>
<feature type="signal peptide" evidence="1">
    <location>
        <begin position="1"/>
        <end position="23"/>
    </location>
</feature>
<organism evidence="2">
    <name type="scientific">Halomonas sp. H10-59</name>
    <dbReference type="NCBI Taxonomy" id="2950874"/>
    <lineage>
        <taxon>Bacteria</taxon>
        <taxon>Pseudomonadati</taxon>
        <taxon>Pseudomonadota</taxon>
        <taxon>Gammaproteobacteria</taxon>
        <taxon>Oceanospirillales</taxon>
        <taxon>Halomonadaceae</taxon>
        <taxon>Halomonas</taxon>
    </lineage>
</organism>
<evidence type="ECO:0000256" key="1">
    <source>
        <dbReference type="SAM" id="SignalP"/>
    </source>
</evidence>
<gene>
    <name evidence="2" type="ORF">NFG57_04800</name>
</gene>